<comment type="subcellular location">
    <subcellularLocation>
        <location evidence="1">Cell inner membrane</location>
    </subcellularLocation>
</comment>
<evidence type="ECO:0000256" key="5">
    <source>
        <dbReference type="ARBA" id="ARBA00022519"/>
    </source>
</evidence>
<accession>A0A8I1KKS9</accession>
<keyword evidence="6 13" id="KW-0808">Transferase</keyword>
<dbReference type="InterPro" id="IPR014030">
    <property type="entry name" value="Ketoacyl_synth_N"/>
</dbReference>
<keyword evidence="4" id="KW-1003">Cell membrane</keyword>
<keyword evidence="7" id="KW-0812">Transmembrane</keyword>
<sequence length="408" mass="42601">MSERNSGRRVAITGTGVVSALGTGVQKFWSAIKAGETGIAPLESFPLLDLYITIGGEVPDFDARELCMSRGVQLSDRFTQYAAAAAWEAVRQSGLEGPLGERAACIVGSGAGGVTTQEKAYEDIFAHQKKATHPLTLLKTIISSSSAHISIEHGIKGPVFGTVSACSTSAHAIGLAFQMIRSGMVDVAVAGASEAPLNYGCMRAWQAMRVLSPEGCFPFSKRRNGTVIAEGAGILVLEDMEHATARGATVLGEVLGFGMTSDAADMVNPDIDGPTRAMQIALDDARLSPSDIDYLNAHGTATAANDINETRAIRKAFGAHADRLAVSSTKSMHGHCLGAAGGLEAVVCVQAMRDGFIPATIGMDEPGEGCDLDYVPHEGRHRAIGYTMSNSFAFGGLNAVLVFGPAIN</sequence>
<evidence type="ECO:0000256" key="3">
    <source>
        <dbReference type="ARBA" id="ARBA00022458"/>
    </source>
</evidence>
<evidence type="ECO:0000256" key="9">
    <source>
        <dbReference type="ARBA" id="ARBA00023136"/>
    </source>
</evidence>
<reference evidence="15 16" key="1">
    <citation type="submission" date="2020-12" db="EMBL/GenBank/DDBJ databases">
        <title>Revised draft genomes of Rhodomicrobium vannielii ATCC 17100 and Rhodomicrobium udaipurense JA643.</title>
        <authorList>
            <person name="Conners E.M."/>
            <person name="Davenport E.J."/>
            <person name="Bose A."/>
        </authorList>
    </citation>
    <scope>NUCLEOTIDE SEQUENCE [LARGE SCALE GENOMIC DNA]</scope>
    <source>
        <strain evidence="15 16">JA643</strain>
    </source>
</reference>
<evidence type="ECO:0000256" key="2">
    <source>
        <dbReference type="ARBA" id="ARBA00008467"/>
    </source>
</evidence>
<dbReference type="PANTHER" id="PTHR11712">
    <property type="entry name" value="POLYKETIDE SYNTHASE-RELATED"/>
    <property type="match status" value="1"/>
</dbReference>
<evidence type="ECO:0000256" key="11">
    <source>
        <dbReference type="ARBA" id="ARBA00039445"/>
    </source>
</evidence>
<keyword evidence="16" id="KW-1185">Reference proteome</keyword>
<dbReference type="NCBIfam" id="NF005589">
    <property type="entry name" value="PRK07314.1"/>
    <property type="match status" value="1"/>
</dbReference>
<evidence type="ECO:0000256" key="8">
    <source>
        <dbReference type="ARBA" id="ARBA00022989"/>
    </source>
</evidence>
<keyword evidence="3" id="KW-0536">Nodulation</keyword>
<dbReference type="Pfam" id="PF00109">
    <property type="entry name" value="ketoacyl-synt"/>
    <property type="match status" value="1"/>
</dbReference>
<comment type="caution">
    <text evidence="15">The sequence shown here is derived from an EMBL/GenBank/DDBJ whole genome shotgun (WGS) entry which is preliminary data.</text>
</comment>
<dbReference type="CDD" id="cd00834">
    <property type="entry name" value="KAS_I_II"/>
    <property type="match status" value="1"/>
</dbReference>
<dbReference type="EMBL" id="JAEMUK010000004">
    <property type="protein sequence ID" value="MBJ7542308.1"/>
    <property type="molecule type" value="Genomic_DNA"/>
</dbReference>
<dbReference type="GO" id="GO:0005886">
    <property type="term" value="C:plasma membrane"/>
    <property type="evidence" value="ECO:0007669"/>
    <property type="project" value="UniProtKB-SubCell"/>
</dbReference>
<evidence type="ECO:0000256" key="10">
    <source>
        <dbReference type="ARBA" id="ARBA00037576"/>
    </source>
</evidence>
<evidence type="ECO:0000256" key="1">
    <source>
        <dbReference type="ARBA" id="ARBA00004533"/>
    </source>
</evidence>
<evidence type="ECO:0000256" key="12">
    <source>
        <dbReference type="ARBA" id="ARBA00041756"/>
    </source>
</evidence>
<dbReference type="InterPro" id="IPR016039">
    <property type="entry name" value="Thiolase-like"/>
</dbReference>
<evidence type="ECO:0000259" key="14">
    <source>
        <dbReference type="PROSITE" id="PS52004"/>
    </source>
</evidence>
<comment type="similarity">
    <text evidence="2 13">Belongs to the thiolase-like superfamily. Beta-ketoacyl-ACP synthases family.</text>
</comment>
<dbReference type="InterPro" id="IPR018201">
    <property type="entry name" value="Ketoacyl_synth_AS"/>
</dbReference>
<dbReference type="InterPro" id="IPR014031">
    <property type="entry name" value="Ketoacyl_synth_C"/>
</dbReference>
<dbReference type="AlphaFoldDB" id="A0A8I1KKS9"/>
<keyword evidence="8" id="KW-1133">Transmembrane helix</keyword>
<feature type="domain" description="Ketosynthase family 3 (KS3)" evidence="14">
    <location>
        <begin position="7"/>
        <end position="405"/>
    </location>
</feature>
<organism evidence="15 16">
    <name type="scientific">Rhodomicrobium udaipurense</name>
    <dbReference type="NCBI Taxonomy" id="1202716"/>
    <lineage>
        <taxon>Bacteria</taxon>
        <taxon>Pseudomonadati</taxon>
        <taxon>Pseudomonadota</taxon>
        <taxon>Alphaproteobacteria</taxon>
        <taxon>Hyphomicrobiales</taxon>
        <taxon>Hyphomicrobiaceae</taxon>
        <taxon>Rhodomicrobium</taxon>
    </lineage>
</organism>
<name>A0A8I1KKS9_9HYPH</name>
<dbReference type="Pfam" id="PF02801">
    <property type="entry name" value="Ketoacyl-synt_C"/>
    <property type="match status" value="1"/>
</dbReference>
<dbReference type="RefSeq" id="WP_037236102.1">
    <property type="nucleotide sequence ID" value="NZ_JAEMUK010000004.1"/>
</dbReference>
<evidence type="ECO:0000256" key="7">
    <source>
        <dbReference type="ARBA" id="ARBA00022692"/>
    </source>
</evidence>
<comment type="function">
    <text evidence="10">Proposed to synthesize NOD factor fatty acyl chain. Involved in the synthesis of a highly unsaturated fatty acid moiety, which forms part of a lipo-oligosaccharide that is responsible for host specificity.</text>
</comment>
<evidence type="ECO:0000313" key="16">
    <source>
        <dbReference type="Proteomes" id="UP000623250"/>
    </source>
</evidence>
<dbReference type="GO" id="GO:0004315">
    <property type="term" value="F:3-oxoacyl-[acyl-carrier-protein] synthase activity"/>
    <property type="evidence" value="ECO:0007669"/>
    <property type="project" value="InterPro"/>
</dbReference>
<keyword evidence="9" id="KW-0472">Membrane</keyword>
<dbReference type="InterPro" id="IPR020841">
    <property type="entry name" value="PKS_Beta-ketoAc_synthase_dom"/>
</dbReference>
<evidence type="ECO:0000256" key="6">
    <source>
        <dbReference type="ARBA" id="ARBA00022679"/>
    </source>
</evidence>
<dbReference type="Proteomes" id="UP000623250">
    <property type="component" value="Unassembled WGS sequence"/>
</dbReference>
<protein>
    <recommendedName>
        <fullName evidence="11">Nodulation protein E</fullName>
    </recommendedName>
    <alternativeName>
        <fullName evidence="12">Host-specificity of nodulation protein B</fullName>
    </alternativeName>
</protein>
<evidence type="ECO:0000256" key="4">
    <source>
        <dbReference type="ARBA" id="ARBA00022475"/>
    </source>
</evidence>
<gene>
    <name evidence="15" type="ORF">JDN41_01895</name>
</gene>
<evidence type="ECO:0000313" key="15">
    <source>
        <dbReference type="EMBL" id="MBJ7542308.1"/>
    </source>
</evidence>
<dbReference type="GO" id="GO:0006633">
    <property type="term" value="P:fatty acid biosynthetic process"/>
    <property type="evidence" value="ECO:0007669"/>
    <property type="project" value="InterPro"/>
</dbReference>
<keyword evidence="5" id="KW-0997">Cell inner membrane</keyword>
<dbReference type="SUPFAM" id="SSF53901">
    <property type="entry name" value="Thiolase-like"/>
    <property type="match status" value="2"/>
</dbReference>
<proteinExistence type="inferred from homology"/>
<dbReference type="InterPro" id="IPR000794">
    <property type="entry name" value="Beta-ketoacyl_synthase"/>
</dbReference>
<dbReference type="PROSITE" id="PS52004">
    <property type="entry name" value="KS3_2"/>
    <property type="match status" value="1"/>
</dbReference>
<evidence type="ECO:0000256" key="13">
    <source>
        <dbReference type="RuleBase" id="RU003694"/>
    </source>
</evidence>
<dbReference type="SMART" id="SM00825">
    <property type="entry name" value="PKS_KS"/>
    <property type="match status" value="1"/>
</dbReference>
<dbReference type="PROSITE" id="PS00606">
    <property type="entry name" value="KS3_1"/>
    <property type="match status" value="1"/>
</dbReference>
<dbReference type="PANTHER" id="PTHR11712:SF352">
    <property type="entry name" value="3-OXOACYL-[ACYL-CARRIER-PROTEIN] SYNTHASE"/>
    <property type="match status" value="1"/>
</dbReference>
<dbReference type="Gene3D" id="3.40.47.10">
    <property type="match status" value="1"/>
</dbReference>